<organism evidence="2 3">
    <name type="scientific">Dethiosulfovibrio marinus</name>
    <dbReference type="NCBI Taxonomy" id="133532"/>
    <lineage>
        <taxon>Bacteria</taxon>
        <taxon>Thermotogati</taxon>
        <taxon>Synergistota</taxon>
        <taxon>Synergistia</taxon>
        <taxon>Synergistales</taxon>
        <taxon>Dethiosulfovibrionaceae</taxon>
        <taxon>Dethiosulfovibrio</taxon>
    </lineage>
</organism>
<evidence type="ECO:0000313" key="2">
    <source>
        <dbReference type="EMBL" id="MCF4143634.1"/>
    </source>
</evidence>
<comment type="caution">
    <text evidence="2">The sequence shown here is derived from an EMBL/GenBank/DDBJ whole genome shotgun (WGS) entry which is preliminary data.</text>
</comment>
<evidence type="ECO:0000313" key="3">
    <source>
        <dbReference type="Proteomes" id="UP001200430"/>
    </source>
</evidence>
<sequence length="460" mass="51774">MNHDGFLDIDSSEGGLIRRLREMDPILGAYLERLIEDRWPQMWLGDQITEVAERGRHHSKKLMEIAESLLSVLDRGEKGCASLFMDEPLPLALLISSIYLHDIGYTALVYPIDPDEAKDAGAFPFSMFPSAVSEVHHLLSSELISHNGKRLFPLPEDVGLELDSDAGETLMEAVAILKGVLPDICASHRKYVQLDRTVDFKKKKAVWQVGKLLMGKERFKDTLTPLDDRLDSCGRLFEKDGHLGLTKKKVLTVAALLRVLDGCDLQSEGAFDEGRLRQWFQRTSYEIESLEIQLDMFDRDLKELMVNLEGKPISVYDCVKAICDDVEDFSFERMSTKRVGRICNALYPFVFKTLRRLKGKKGFDCLFKPDSLPIVQALSLVDRLVFKWEGFLAFHMSGFVEGVSFVSGEGDSCDIGVRVDFKKDVPVEGELTSFAEGLTEEIDRTGGYLRDLGLSVISES</sequence>
<dbReference type="Proteomes" id="UP001200430">
    <property type="component" value="Unassembled WGS sequence"/>
</dbReference>
<name>A0ABS9ESJ2_9BACT</name>
<dbReference type="Pfam" id="PF24391">
    <property type="entry name" value="HD-CE"/>
    <property type="match status" value="1"/>
</dbReference>
<gene>
    <name evidence="2" type="ORF">L2W38_12525</name>
</gene>
<keyword evidence="3" id="KW-1185">Reference proteome</keyword>
<proteinExistence type="predicted"/>
<dbReference type="EMBL" id="JAKGUD010000021">
    <property type="protein sequence ID" value="MCF4143634.1"/>
    <property type="molecule type" value="Genomic_DNA"/>
</dbReference>
<dbReference type="RefSeq" id="WP_236100396.1">
    <property type="nucleotide sequence ID" value="NZ_JAKGUD010000021.1"/>
</dbReference>
<feature type="domain" description="HD-CE" evidence="1">
    <location>
        <begin position="52"/>
        <end position="195"/>
    </location>
</feature>
<accession>A0ABS9ESJ2</accession>
<evidence type="ECO:0000259" key="1">
    <source>
        <dbReference type="Pfam" id="PF24391"/>
    </source>
</evidence>
<protein>
    <recommendedName>
        <fullName evidence="1">HD-CE domain-containing protein</fullName>
    </recommendedName>
</protein>
<reference evidence="2 3" key="1">
    <citation type="submission" date="2022-01" db="EMBL/GenBank/DDBJ databases">
        <title>Dethiosulfovibrio faecalis sp. nov., a novel proteolytic, non-sulfur-reducing bacterium isolated from a marine aquaculture solid waste bioreactor.</title>
        <authorList>
            <person name="Grabowski S."/>
            <person name="Apolinario E."/>
            <person name="Schneider N."/>
            <person name="Marshall C.W."/>
            <person name="Sowers K.R."/>
        </authorList>
    </citation>
    <scope>NUCLEOTIDE SEQUENCE [LARGE SCALE GENOMIC DNA]</scope>
    <source>
        <strain evidence="2 3">DSM 12537</strain>
    </source>
</reference>
<dbReference type="InterPro" id="IPR056471">
    <property type="entry name" value="HD-CE"/>
</dbReference>